<evidence type="ECO:0000313" key="3">
    <source>
        <dbReference type="EMBL" id="KWZ44661.1"/>
    </source>
</evidence>
<feature type="domain" description="MIP18 family-like" evidence="1">
    <location>
        <begin position="36"/>
        <end position="97"/>
    </location>
</feature>
<gene>
    <name evidence="3" type="ORF">WS72_01470</name>
</gene>
<name>A0ABR5TI40_9BURK</name>
<dbReference type="PANTHER" id="PTHR42831">
    <property type="entry name" value="FE-S PROTEIN MATURATION AUXILIARY FACTOR YITW"/>
    <property type="match status" value="1"/>
</dbReference>
<protein>
    <submittedName>
        <fullName evidence="3">Phenylacetate-CoA oxygenase subunit PaaJ</fullName>
    </submittedName>
</protein>
<comment type="caution">
    <text evidence="3">The sequence shown here is derived from an EMBL/GenBank/DDBJ whole genome shotgun (WGS) entry which is preliminary data.</text>
</comment>
<organism evidence="3 4">
    <name type="scientific">Burkholderia savannae</name>
    <dbReference type="NCBI Taxonomy" id="1637837"/>
    <lineage>
        <taxon>Bacteria</taxon>
        <taxon>Pseudomonadati</taxon>
        <taxon>Pseudomonadota</taxon>
        <taxon>Betaproteobacteria</taxon>
        <taxon>Burkholderiales</taxon>
        <taxon>Burkholderiaceae</taxon>
        <taxon>Burkholderia</taxon>
        <taxon>pseudomallei group</taxon>
    </lineage>
</organism>
<reference evidence="3 4" key="1">
    <citation type="submission" date="2015-11" db="EMBL/GenBank/DDBJ databases">
        <authorList>
            <person name="Sahl J."/>
            <person name="Wagner D."/>
            <person name="Keim P."/>
        </authorList>
    </citation>
    <scope>NUCLEOTIDE SEQUENCE [LARGE SCALE GENOMIC DNA]</scope>
    <source>
        <strain evidence="3 4">BDU18</strain>
    </source>
</reference>
<dbReference type="PANTHER" id="PTHR42831:SF3">
    <property type="entry name" value="1,2-PHENYLACETYL-COA EPOXIDASE, SUBUNIT D-RELATED"/>
    <property type="match status" value="1"/>
</dbReference>
<dbReference type="SUPFAM" id="SSF117916">
    <property type="entry name" value="Fe-S cluster assembly (FSCA) domain-like"/>
    <property type="match status" value="1"/>
</dbReference>
<dbReference type="Pfam" id="PF01883">
    <property type="entry name" value="FeS_assembly_P"/>
    <property type="match status" value="1"/>
</dbReference>
<dbReference type="InterPro" id="IPR056572">
    <property type="entry name" value="Zn_ribbon_PaaD"/>
</dbReference>
<sequence>MSALPASALASTAAAVDRPRDGRAAARGGDPLVARAWDALEAVPDPEIPVVSIRELGILRDVRRAADGVVEVVITPTYSGCPAMQQIAEDIDAALRQAGVAPHRIATVLAPAWTTDWITADAREKLRAYGIAPPAGQCGGDGGGGDGDARGGPAHRRVVRFMPKPLAAPVCPRCGSAHTERLAQFASTACKALYRCVDCREPFDYFKPY</sequence>
<evidence type="ECO:0000259" key="1">
    <source>
        <dbReference type="Pfam" id="PF01883"/>
    </source>
</evidence>
<dbReference type="InterPro" id="IPR011883">
    <property type="entry name" value="PaaD-like"/>
</dbReference>
<dbReference type="InterPro" id="IPR052339">
    <property type="entry name" value="Fe-S_Maturation_MIP18"/>
</dbReference>
<keyword evidence="4" id="KW-1185">Reference proteome</keyword>
<evidence type="ECO:0000259" key="2">
    <source>
        <dbReference type="Pfam" id="PF23451"/>
    </source>
</evidence>
<dbReference type="RefSeq" id="WP_060822287.1">
    <property type="nucleotide sequence ID" value="NZ_LNJQ01000001.1"/>
</dbReference>
<dbReference type="Gene3D" id="3.30.300.130">
    <property type="entry name" value="Fe-S cluster assembly (FSCA)"/>
    <property type="match status" value="1"/>
</dbReference>
<dbReference type="EMBL" id="LNJQ01000001">
    <property type="protein sequence ID" value="KWZ44661.1"/>
    <property type="molecule type" value="Genomic_DNA"/>
</dbReference>
<dbReference type="InterPro" id="IPR002744">
    <property type="entry name" value="MIP18-like"/>
</dbReference>
<dbReference type="Pfam" id="PF23451">
    <property type="entry name" value="Zn_ribbon_PaaD"/>
    <property type="match status" value="1"/>
</dbReference>
<evidence type="ECO:0000313" key="4">
    <source>
        <dbReference type="Proteomes" id="UP000070255"/>
    </source>
</evidence>
<accession>A0ABR5TI40</accession>
<dbReference type="NCBIfam" id="TIGR02159">
    <property type="entry name" value="PA_CoA_Oxy4"/>
    <property type="match status" value="1"/>
</dbReference>
<dbReference type="InterPro" id="IPR034904">
    <property type="entry name" value="FSCA_dom_sf"/>
</dbReference>
<feature type="domain" description="PaaD zinc beta ribbon" evidence="2">
    <location>
        <begin position="170"/>
        <end position="207"/>
    </location>
</feature>
<proteinExistence type="predicted"/>
<dbReference type="Proteomes" id="UP000070255">
    <property type="component" value="Unassembled WGS sequence"/>
</dbReference>